<keyword evidence="11" id="KW-0511">Multifunctional enzyme</keyword>
<evidence type="ECO:0000313" key="14">
    <source>
        <dbReference type="EMBL" id="KAH0810220.1"/>
    </source>
</evidence>
<dbReference type="GO" id="GO:0003723">
    <property type="term" value="F:RNA binding"/>
    <property type="evidence" value="ECO:0007669"/>
    <property type="project" value="UniProtKB-KW"/>
</dbReference>
<dbReference type="SUPFAM" id="SSF53098">
    <property type="entry name" value="Ribonuclease H-like"/>
    <property type="match status" value="1"/>
</dbReference>
<evidence type="ECO:0000256" key="10">
    <source>
        <dbReference type="ARBA" id="ARBA00022918"/>
    </source>
</evidence>
<keyword evidence="2" id="KW-0808">Transferase</keyword>
<evidence type="ECO:0000256" key="5">
    <source>
        <dbReference type="ARBA" id="ARBA00022759"/>
    </source>
</evidence>
<dbReference type="AlphaFoldDB" id="A0A8J6H1V3"/>
<dbReference type="GO" id="GO:0042575">
    <property type="term" value="C:DNA polymerase complex"/>
    <property type="evidence" value="ECO:0007669"/>
    <property type="project" value="UniProtKB-ARBA"/>
</dbReference>
<reference evidence="14" key="2">
    <citation type="submission" date="2021-08" db="EMBL/GenBank/DDBJ databases">
        <authorList>
            <person name="Eriksson T."/>
        </authorList>
    </citation>
    <scope>NUCLEOTIDE SEQUENCE</scope>
    <source>
        <strain evidence="14">Stoneville</strain>
        <tissue evidence="14">Whole head</tissue>
    </source>
</reference>
<dbReference type="PANTHER" id="PTHR37984">
    <property type="entry name" value="PROTEIN CBG26694"/>
    <property type="match status" value="1"/>
</dbReference>
<dbReference type="InterPro" id="IPR041577">
    <property type="entry name" value="RT_RNaseH_2"/>
</dbReference>
<dbReference type="GO" id="GO:0006508">
    <property type="term" value="P:proteolysis"/>
    <property type="evidence" value="ECO:0007669"/>
    <property type="project" value="InterPro"/>
</dbReference>
<dbReference type="Pfam" id="PF00665">
    <property type="entry name" value="rve"/>
    <property type="match status" value="1"/>
</dbReference>
<evidence type="ECO:0000256" key="4">
    <source>
        <dbReference type="ARBA" id="ARBA00022722"/>
    </source>
</evidence>
<dbReference type="Gene3D" id="3.30.420.10">
    <property type="entry name" value="Ribonuclease H-like superfamily/Ribonuclease H"/>
    <property type="match status" value="1"/>
</dbReference>
<dbReference type="InterPro" id="IPR050951">
    <property type="entry name" value="Retrovirus_Pol_polyprotein"/>
</dbReference>
<dbReference type="EC" id="2.7.7.49" evidence="1"/>
<dbReference type="Pfam" id="PF17919">
    <property type="entry name" value="RT_RNaseH_2"/>
    <property type="match status" value="1"/>
</dbReference>
<dbReference type="GO" id="GO:0004519">
    <property type="term" value="F:endonuclease activity"/>
    <property type="evidence" value="ECO:0007669"/>
    <property type="project" value="UniProtKB-KW"/>
</dbReference>
<evidence type="ECO:0000259" key="12">
    <source>
        <dbReference type="PROSITE" id="PS50878"/>
    </source>
</evidence>
<dbReference type="InterPro" id="IPR000477">
    <property type="entry name" value="RT_dom"/>
</dbReference>
<reference evidence="14" key="1">
    <citation type="journal article" date="2020" name="J Insects Food Feed">
        <title>The yellow mealworm (Tenebrio molitor) genome: a resource for the emerging insects as food and feed industry.</title>
        <authorList>
            <person name="Eriksson T."/>
            <person name="Andere A."/>
            <person name="Kelstrup H."/>
            <person name="Emery V."/>
            <person name="Picard C."/>
        </authorList>
    </citation>
    <scope>NUCLEOTIDE SEQUENCE</scope>
    <source>
        <strain evidence="14">Stoneville</strain>
        <tissue evidence="14">Whole head</tissue>
    </source>
</reference>
<evidence type="ECO:0000256" key="9">
    <source>
        <dbReference type="ARBA" id="ARBA00022908"/>
    </source>
</evidence>
<evidence type="ECO:0000256" key="6">
    <source>
        <dbReference type="ARBA" id="ARBA00022801"/>
    </source>
</evidence>
<dbReference type="InterPro" id="IPR001584">
    <property type="entry name" value="Integrase_cat-core"/>
</dbReference>
<keyword evidence="7" id="KW-0460">Magnesium</keyword>
<keyword evidence="15" id="KW-1185">Reference proteome</keyword>
<dbReference type="InterPro" id="IPR043502">
    <property type="entry name" value="DNA/RNA_pol_sf"/>
</dbReference>
<keyword evidence="4" id="KW-0540">Nuclease</keyword>
<comment type="caution">
    <text evidence="14">The sequence shown here is derived from an EMBL/GenBank/DDBJ whole genome shotgun (WGS) entry which is preliminary data.</text>
</comment>
<evidence type="ECO:0000256" key="8">
    <source>
        <dbReference type="ARBA" id="ARBA00022884"/>
    </source>
</evidence>
<dbReference type="CDD" id="cd09274">
    <property type="entry name" value="RNase_HI_RT_Ty3"/>
    <property type="match status" value="1"/>
</dbReference>
<dbReference type="Proteomes" id="UP000719412">
    <property type="component" value="Unassembled WGS sequence"/>
</dbReference>
<dbReference type="Pfam" id="PF17921">
    <property type="entry name" value="Integrase_H2C2"/>
    <property type="match status" value="1"/>
</dbReference>
<evidence type="ECO:0000256" key="1">
    <source>
        <dbReference type="ARBA" id="ARBA00012493"/>
    </source>
</evidence>
<dbReference type="InterPro" id="IPR036397">
    <property type="entry name" value="RNaseH_sf"/>
</dbReference>
<sequence length="1019" mass="117079">MWQRRTIGAARCQQHLNVEWRKLKLVLVKQFRKPLPFAKLLLDAATTKTSTSKNPYPMQATINGRKVKCLIDTGSTSSLIKESVLKKIGLTYDQNANKILRGFAGNLVQGVGSVRTLVQVGEAKVRVDFIVMKDNNLTQDCIIGGDFFNARDVMFIKRGDELIIRQLNDLHLSAKMEITSVCAVSEVSLELVFGDVDLATQKRCRELLREYRDCIAYSMAELVKKKTDDYRMCVDFRRLNAVTVKDKYPLLIIEEQLDRLGGHQCFITLDLASGFYQVPVASDSIAKTAFVTPDNHLEFLRMPFGLTNAPAVFQRLMNNVLGTLKDSIAFPYIDDVIIPCPSTTEGLERLRQVLEVFRKNQLTLKIEKCRFFQKNIEYLEREATAEGVKPGGRKVQAVREMKEPQNIKGVRQFLGLSGYFRRHVENYARIVEPLTRLLRKDTPWCWGSEQQSAFDNIKTILTERPVLAVFDPELETELHTDASSLGYGAILMQRRGELFRVVAYYSKQSTREQKYYHSYELETLAVVSALRYFRVYLIGIKFRVVTDCSALRTTFAKKDLLPRVARWWLEVQDYTFEITYRAGAKMSHVDTLSRQPLEEPELNQADLTEGDWILAAQLQDEQIVRIRTILSSEEKSRDTKSYFDDYILKNDRVYRKLENGKTSWVVPKDVRWQVCRLSHDQAGHTGIENTLKRMQKHYWFARMRSFVTKYVRACLNCAYYKQCTRKKQGKLHPIEKVSVPFHTVHVDHVGLFETSAQGNKFILVIVDAFTKFVIMEAVKSQKTQPVVRVFQQVMCLFGVPTRIISDRGSAFTSHSFKLFCETYNIRLVLNAVAMPRANGQCERYNRTIVAALTTLSADTRSNEWDTHVKEVQSAINTTFNKGIKTTPSEALMGYQPRPAAQAQLLAEIEVDLEHLNLAELRAEIQEHITTDQARQKQYYDKHRREADKYSKDDSVLVLITSTQNSGSSKKLLPKFRGPFRVVAALFNDRYVVEDLREGRYKSRTVVAVEKLRPWTSAQV</sequence>
<keyword evidence="8" id="KW-0694">RNA-binding</keyword>
<dbReference type="InterPro" id="IPR034122">
    <property type="entry name" value="Retropepsin-like_bacterial"/>
</dbReference>
<keyword evidence="6" id="KW-0378">Hydrolase</keyword>
<dbReference type="Gene3D" id="1.10.340.70">
    <property type="match status" value="1"/>
</dbReference>
<dbReference type="FunFam" id="3.30.70.270:FF:000020">
    <property type="entry name" value="Transposon Tf2-6 polyprotein-like Protein"/>
    <property type="match status" value="1"/>
</dbReference>
<dbReference type="PROSITE" id="PS50994">
    <property type="entry name" value="INTEGRASE"/>
    <property type="match status" value="1"/>
</dbReference>
<evidence type="ECO:0000313" key="15">
    <source>
        <dbReference type="Proteomes" id="UP000719412"/>
    </source>
</evidence>
<evidence type="ECO:0000256" key="7">
    <source>
        <dbReference type="ARBA" id="ARBA00022842"/>
    </source>
</evidence>
<proteinExistence type="predicted"/>
<dbReference type="PROSITE" id="PS50878">
    <property type="entry name" value="RT_POL"/>
    <property type="match status" value="1"/>
</dbReference>
<keyword evidence="5" id="KW-0255">Endonuclease</keyword>
<dbReference type="Pfam" id="PF13650">
    <property type="entry name" value="Asp_protease_2"/>
    <property type="match status" value="1"/>
</dbReference>
<gene>
    <name evidence="14" type="ORF">GEV33_012571</name>
</gene>
<organism evidence="14 15">
    <name type="scientific">Tenebrio molitor</name>
    <name type="common">Yellow mealworm beetle</name>
    <dbReference type="NCBI Taxonomy" id="7067"/>
    <lineage>
        <taxon>Eukaryota</taxon>
        <taxon>Metazoa</taxon>
        <taxon>Ecdysozoa</taxon>
        <taxon>Arthropoda</taxon>
        <taxon>Hexapoda</taxon>
        <taxon>Insecta</taxon>
        <taxon>Pterygota</taxon>
        <taxon>Neoptera</taxon>
        <taxon>Endopterygota</taxon>
        <taxon>Coleoptera</taxon>
        <taxon>Polyphaga</taxon>
        <taxon>Cucujiformia</taxon>
        <taxon>Tenebrionidae</taxon>
        <taxon>Tenebrio</taxon>
    </lineage>
</organism>
<dbReference type="EMBL" id="JABDTM020027640">
    <property type="protein sequence ID" value="KAH0810220.1"/>
    <property type="molecule type" value="Genomic_DNA"/>
</dbReference>
<dbReference type="CDD" id="cd01647">
    <property type="entry name" value="RT_LTR"/>
    <property type="match status" value="1"/>
</dbReference>
<dbReference type="Gene3D" id="3.30.70.270">
    <property type="match status" value="2"/>
</dbReference>
<feature type="domain" description="Reverse transcriptase" evidence="12">
    <location>
        <begin position="204"/>
        <end position="418"/>
    </location>
</feature>
<dbReference type="CDD" id="cd05483">
    <property type="entry name" value="retropepsin_like_bacteria"/>
    <property type="match status" value="1"/>
</dbReference>
<evidence type="ECO:0000256" key="11">
    <source>
        <dbReference type="ARBA" id="ARBA00023268"/>
    </source>
</evidence>
<feature type="domain" description="Integrase catalytic" evidence="13">
    <location>
        <begin position="736"/>
        <end position="895"/>
    </location>
</feature>
<dbReference type="Gene3D" id="3.10.10.10">
    <property type="entry name" value="HIV Type 1 Reverse Transcriptase, subunit A, domain 1"/>
    <property type="match status" value="1"/>
</dbReference>
<dbReference type="GO" id="GO:0004190">
    <property type="term" value="F:aspartic-type endopeptidase activity"/>
    <property type="evidence" value="ECO:0007669"/>
    <property type="project" value="InterPro"/>
</dbReference>
<name>A0A8J6H1V3_TENMO</name>
<dbReference type="InterPro" id="IPR001969">
    <property type="entry name" value="Aspartic_peptidase_AS"/>
</dbReference>
<evidence type="ECO:0000256" key="3">
    <source>
        <dbReference type="ARBA" id="ARBA00022695"/>
    </source>
</evidence>
<keyword evidence="10" id="KW-0695">RNA-directed DNA polymerase</keyword>
<dbReference type="FunFam" id="1.10.340.70:FF:000001">
    <property type="entry name" value="Retrovirus-related Pol polyprotein from transposon gypsy-like Protein"/>
    <property type="match status" value="1"/>
</dbReference>
<dbReference type="PROSITE" id="PS00141">
    <property type="entry name" value="ASP_PROTEASE"/>
    <property type="match status" value="1"/>
</dbReference>
<keyword evidence="9" id="KW-0229">DNA integration</keyword>
<dbReference type="SUPFAM" id="SSF56672">
    <property type="entry name" value="DNA/RNA polymerases"/>
    <property type="match status" value="1"/>
</dbReference>
<dbReference type="Pfam" id="PF00078">
    <property type="entry name" value="RVT_1"/>
    <property type="match status" value="1"/>
</dbReference>
<keyword evidence="3" id="KW-0548">Nucleotidyltransferase</keyword>
<evidence type="ECO:0000256" key="2">
    <source>
        <dbReference type="ARBA" id="ARBA00022679"/>
    </source>
</evidence>
<protein>
    <recommendedName>
        <fullName evidence="1">RNA-directed DNA polymerase</fullName>
        <ecNumber evidence="1">2.7.7.49</ecNumber>
    </recommendedName>
</protein>
<dbReference type="PANTHER" id="PTHR37984:SF5">
    <property type="entry name" value="PROTEIN NYNRIN-LIKE"/>
    <property type="match status" value="1"/>
</dbReference>
<dbReference type="FunFam" id="3.30.420.10:FF:000032">
    <property type="entry name" value="Retrovirus-related Pol polyprotein from transposon 297-like Protein"/>
    <property type="match status" value="1"/>
</dbReference>
<dbReference type="GO" id="GO:0015074">
    <property type="term" value="P:DNA integration"/>
    <property type="evidence" value="ECO:0007669"/>
    <property type="project" value="UniProtKB-KW"/>
</dbReference>
<dbReference type="InterPro" id="IPR043128">
    <property type="entry name" value="Rev_trsase/Diguanyl_cyclase"/>
</dbReference>
<dbReference type="InterPro" id="IPR021109">
    <property type="entry name" value="Peptidase_aspartic_dom_sf"/>
</dbReference>
<dbReference type="SUPFAM" id="SSF50630">
    <property type="entry name" value="Acid proteases"/>
    <property type="match status" value="1"/>
</dbReference>
<evidence type="ECO:0000259" key="13">
    <source>
        <dbReference type="PROSITE" id="PS50994"/>
    </source>
</evidence>
<dbReference type="Gene3D" id="2.40.70.10">
    <property type="entry name" value="Acid Proteases"/>
    <property type="match status" value="1"/>
</dbReference>
<dbReference type="GO" id="GO:0003964">
    <property type="term" value="F:RNA-directed DNA polymerase activity"/>
    <property type="evidence" value="ECO:0007669"/>
    <property type="project" value="UniProtKB-KW"/>
</dbReference>
<dbReference type="InterPro" id="IPR041588">
    <property type="entry name" value="Integrase_H2C2"/>
</dbReference>
<accession>A0A8J6H1V3</accession>
<dbReference type="InterPro" id="IPR012337">
    <property type="entry name" value="RNaseH-like_sf"/>
</dbReference>